<protein>
    <submittedName>
        <fullName evidence="1">Uncharacterized protein</fullName>
    </submittedName>
</protein>
<reference evidence="1 2" key="1">
    <citation type="submission" date="2020-08" db="EMBL/GenBank/DDBJ databases">
        <authorList>
            <person name="Seo M.-J."/>
        </authorList>
    </citation>
    <scope>NUCLEOTIDE SEQUENCE [LARGE SCALE GENOMIC DNA]</scope>
    <source>
        <strain evidence="1 2">KIGAM211</strain>
    </source>
</reference>
<dbReference type="Proteomes" id="UP000523955">
    <property type="component" value="Unassembled WGS sequence"/>
</dbReference>
<keyword evidence="2" id="KW-1185">Reference proteome</keyword>
<accession>A0A7X0RHK7</accession>
<organism evidence="1 2">
    <name type="scientific">Nocardioides luti</name>
    <dbReference type="NCBI Taxonomy" id="2761101"/>
    <lineage>
        <taxon>Bacteria</taxon>
        <taxon>Bacillati</taxon>
        <taxon>Actinomycetota</taxon>
        <taxon>Actinomycetes</taxon>
        <taxon>Propionibacteriales</taxon>
        <taxon>Nocardioidaceae</taxon>
        <taxon>Nocardioides</taxon>
    </lineage>
</organism>
<sequence>MYDSHLMIETEARHQIADRLNRAAQPHLPVVPQRQRFAQRLRRFADRIDG</sequence>
<gene>
    <name evidence="1" type="ORF">H5V45_13240</name>
</gene>
<comment type="caution">
    <text evidence="1">The sequence shown here is derived from an EMBL/GenBank/DDBJ whole genome shotgun (WGS) entry which is preliminary data.</text>
</comment>
<proteinExistence type="predicted"/>
<evidence type="ECO:0000313" key="1">
    <source>
        <dbReference type="EMBL" id="MBB6628285.1"/>
    </source>
</evidence>
<name>A0A7X0RHK7_9ACTN</name>
<dbReference type="AlphaFoldDB" id="A0A7X0RHK7"/>
<dbReference type="RefSeq" id="WP_185253363.1">
    <property type="nucleotide sequence ID" value="NZ_JACKXE010000001.1"/>
</dbReference>
<dbReference type="EMBL" id="JACKXE010000001">
    <property type="protein sequence ID" value="MBB6628285.1"/>
    <property type="molecule type" value="Genomic_DNA"/>
</dbReference>
<evidence type="ECO:0000313" key="2">
    <source>
        <dbReference type="Proteomes" id="UP000523955"/>
    </source>
</evidence>